<keyword evidence="1" id="KW-0472">Membrane</keyword>
<evidence type="ECO:0000256" key="1">
    <source>
        <dbReference type="SAM" id="Phobius"/>
    </source>
</evidence>
<reference evidence="2" key="1">
    <citation type="journal article" date="2023" name="Mol. Phylogenet. Evol.">
        <title>Genome-scale phylogeny and comparative genomics of the fungal order Sordariales.</title>
        <authorList>
            <person name="Hensen N."/>
            <person name="Bonometti L."/>
            <person name="Westerberg I."/>
            <person name="Brannstrom I.O."/>
            <person name="Guillou S."/>
            <person name="Cros-Aarteil S."/>
            <person name="Calhoun S."/>
            <person name="Haridas S."/>
            <person name="Kuo A."/>
            <person name="Mondo S."/>
            <person name="Pangilinan J."/>
            <person name="Riley R."/>
            <person name="LaButti K."/>
            <person name="Andreopoulos B."/>
            <person name="Lipzen A."/>
            <person name="Chen C."/>
            <person name="Yan M."/>
            <person name="Daum C."/>
            <person name="Ng V."/>
            <person name="Clum A."/>
            <person name="Steindorff A."/>
            <person name="Ohm R.A."/>
            <person name="Martin F."/>
            <person name="Silar P."/>
            <person name="Natvig D.O."/>
            <person name="Lalanne C."/>
            <person name="Gautier V."/>
            <person name="Ament-Velasquez S.L."/>
            <person name="Kruys A."/>
            <person name="Hutchinson M.I."/>
            <person name="Powell A.J."/>
            <person name="Barry K."/>
            <person name="Miller A.N."/>
            <person name="Grigoriev I.V."/>
            <person name="Debuchy R."/>
            <person name="Gladieux P."/>
            <person name="Hiltunen Thoren M."/>
            <person name="Johannesson H."/>
        </authorList>
    </citation>
    <scope>NUCLEOTIDE SEQUENCE</scope>
    <source>
        <strain evidence="2">SMH4131-1</strain>
    </source>
</reference>
<sequence length="160" mass="17858">MGDASRGVCRFGSSRVTLFLSRAGFGVGVVRYKYRRPQRKLQSGSLPICPAIVLVSGVGFGWNIQSYRLRWDLEKRECKQAAPGQTFRCGNTFLARLRSGSVRARRDIVGAPAVTFAARLTPREFCSLGPRGCLTQHDKKKRTQYLAVLAMRMLMPTSSR</sequence>
<feature type="transmembrane region" description="Helical" evidence="1">
    <location>
        <begin position="44"/>
        <end position="62"/>
    </location>
</feature>
<reference evidence="2" key="2">
    <citation type="submission" date="2023-06" db="EMBL/GenBank/DDBJ databases">
        <authorList>
            <consortium name="Lawrence Berkeley National Laboratory"/>
            <person name="Haridas S."/>
            <person name="Hensen N."/>
            <person name="Bonometti L."/>
            <person name="Westerberg I."/>
            <person name="Brannstrom I.O."/>
            <person name="Guillou S."/>
            <person name="Cros-Aarteil S."/>
            <person name="Calhoun S."/>
            <person name="Kuo A."/>
            <person name="Mondo S."/>
            <person name="Pangilinan J."/>
            <person name="Riley R."/>
            <person name="Labutti K."/>
            <person name="Andreopoulos B."/>
            <person name="Lipzen A."/>
            <person name="Chen C."/>
            <person name="Yanf M."/>
            <person name="Daum C."/>
            <person name="Ng V."/>
            <person name="Clum A."/>
            <person name="Steindorff A."/>
            <person name="Ohm R."/>
            <person name="Martin F."/>
            <person name="Silar P."/>
            <person name="Natvig D."/>
            <person name="Lalanne C."/>
            <person name="Gautier V."/>
            <person name="Ament-Velasquez S.L."/>
            <person name="Kruys A."/>
            <person name="Hutchinson M.I."/>
            <person name="Powell A.J."/>
            <person name="Barry K."/>
            <person name="Miller A.N."/>
            <person name="Grigoriev I.V."/>
            <person name="Debuchy R."/>
            <person name="Gladieux P."/>
            <person name="Thoren M.H."/>
            <person name="Johannesson H."/>
        </authorList>
    </citation>
    <scope>NUCLEOTIDE SEQUENCE</scope>
    <source>
        <strain evidence="2">SMH4131-1</strain>
    </source>
</reference>
<organism evidence="2 3">
    <name type="scientific">Cercophora scortea</name>
    <dbReference type="NCBI Taxonomy" id="314031"/>
    <lineage>
        <taxon>Eukaryota</taxon>
        <taxon>Fungi</taxon>
        <taxon>Dikarya</taxon>
        <taxon>Ascomycota</taxon>
        <taxon>Pezizomycotina</taxon>
        <taxon>Sordariomycetes</taxon>
        <taxon>Sordariomycetidae</taxon>
        <taxon>Sordariales</taxon>
        <taxon>Lasiosphaeriaceae</taxon>
        <taxon>Cercophora</taxon>
    </lineage>
</organism>
<evidence type="ECO:0000313" key="2">
    <source>
        <dbReference type="EMBL" id="KAK3337007.1"/>
    </source>
</evidence>
<name>A0AAE0MLL3_9PEZI</name>
<accession>A0AAE0MLL3</accession>
<dbReference type="AlphaFoldDB" id="A0AAE0MLL3"/>
<keyword evidence="1" id="KW-1133">Transmembrane helix</keyword>
<dbReference type="EMBL" id="JAUEPO010000001">
    <property type="protein sequence ID" value="KAK3337007.1"/>
    <property type="molecule type" value="Genomic_DNA"/>
</dbReference>
<comment type="caution">
    <text evidence="2">The sequence shown here is derived from an EMBL/GenBank/DDBJ whole genome shotgun (WGS) entry which is preliminary data.</text>
</comment>
<keyword evidence="3" id="KW-1185">Reference proteome</keyword>
<protein>
    <submittedName>
        <fullName evidence="2">Uncharacterized protein</fullName>
    </submittedName>
</protein>
<proteinExistence type="predicted"/>
<dbReference type="Proteomes" id="UP001286456">
    <property type="component" value="Unassembled WGS sequence"/>
</dbReference>
<gene>
    <name evidence="2" type="ORF">B0T19DRAFT_58102</name>
</gene>
<evidence type="ECO:0000313" key="3">
    <source>
        <dbReference type="Proteomes" id="UP001286456"/>
    </source>
</evidence>
<keyword evidence="1" id="KW-0812">Transmembrane</keyword>